<organism evidence="1 2">
    <name type="scientific">Catenovulum agarivorans DS-2</name>
    <dbReference type="NCBI Taxonomy" id="1328313"/>
    <lineage>
        <taxon>Bacteria</taxon>
        <taxon>Pseudomonadati</taxon>
        <taxon>Pseudomonadota</taxon>
        <taxon>Gammaproteobacteria</taxon>
        <taxon>Alteromonadales</taxon>
        <taxon>Alteromonadaceae</taxon>
        <taxon>Catenovulum</taxon>
    </lineage>
</organism>
<protein>
    <submittedName>
        <fullName evidence="1">Uncharacterized protein</fullName>
    </submittedName>
</protein>
<gene>
    <name evidence="1" type="ORF">DS2_18528</name>
</gene>
<name>W7Q8A0_9ALTE</name>
<dbReference type="RefSeq" id="WP_035016541.1">
    <property type="nucleotide sequence ID" value="NZ_ARZY01000059.1"/>
</dbReference>
<dbReference type="Proteomes" id="UP000019276">
    <property type="component" value="Unassembled WGS sequence"/>
</dbReference>
<evidence type="ECO:0000313" key="2">
    <source>
        <dbReference type="Proteomes" id="UP000019276"/>
    </source>
</evidence>
<sequence length="117" mass="12604">MNKKLSIVVKLIAGLVLFTVFTSIKSVSANQNPNSAASSTSSGKKVVINSQVKGEQAQPNVLYIMPWQNMTPNIQINQPKTQLVLPQLTPVYFNQLQAMSSSAKGNAQAKSDNAAQE</sequence>
<dbReference type="EMBL" id="ARZY01000059">
    <property type="protein sequence ID" value="EWH08216.1"/>
    <property type="molecule type" value="Genomic_DNA"/>
</dbReference>
<dbReference type="OrthoDB" id="5397661at2"/>
<evidence type="ECO:0000313" key="1">
    <source>
        <dbReference type="EMBL" id="EWH08216.1"/>
    </source>
</evidence>
<dbReference type="STRING" id="1328313.DS2_18528"/>
<comment type="caution">
    <text evidence="1">The sequence shown here is derived from an EMBL/GenBank/DDBJ whole genome shotgun (WGS) entry which is preliminary data.</text>
</comment>
<reference evidence="1 2" key="1">
    <citation type="journal article" date="2014" name="Genome Announc.">
        <title>Draft Genome Sequence of the Agar-Degrading Bacterium Catenovulum sp. Strain DS-2, Isolated from Intestines of Haliotis diversicolor.</title>
        <authorList>
            <person name="Shan D."/>
            <person name="Li X."/>
            <person name="Gu Z."/>
            <person name="Wei G."/>
            <person name="Gao Z."/>
            <person name="Shao Z."/>
        </authorList>
    </citation>
    <scope>NUCLEOTIDE SEQUENCE [LARGE SCALE GENOMIC DNA]</scope>
    <source>
        <strain evidence="1 2">DS-2</strain>
    </source>
</reference>
<dbReference type="AlphaFoldDB" id="W7Q8A0"/>
<proteinExistence type="predicted"/>
<accession>W7Q8A0</accession>
<keyword evidence="2" id="KW-1185">Reference proteome</keyword>